<protein>
    <submittedName>
        <fullName evidence="1">Uncharacterized protein</fullName>
    </submittedName>
</protein>
<evidence type="ECO:0000313" key="1">
    <source>
        <dbReference type="EMBL" id="AKY03437.1"/>
    </source>
</evidence>
<accession>A0A0K1Y8M6</accession>
<dbReference type="Proteomes" id="UP000230189">
    <property type="component" value="Segment"/>
</dbReference>
<gene>
    <name evidence="1" type="ORF">SEA_AARONOCOLUS_55</name>
</gene>
<dbReference type="EMBL" id="KT124227">
    <property type="protein sequence ID" value="AKY03437.1"/>
    <property type="molecule type" value="Genomic_DNA"/>
</dbReference>
<evidence type="ECO:0000313" key="2">
    <source>
        <dbReference type="Proteomes" id="UP000230189"/>
    </source>
</evidence>
<reference evidence="1 2" key="1">
    <citation type="submission" date="2015-06" db="EMBL/GenBank/DDBJ databases">
        <authorList>
            <person name="Bond A.M."/>
            <person name="Lara A."/>
            <person name="Barnett S.E."/>
            <person name="Bhuiyan S."/>
            <person name="Layton S.R."/>
            <person name="Donegan-Quick R."/>
            <person name="Benjamin R.C."/>
            <person name="Hughes L.E."/>
            <person name="Bradley K.W."/>
            <person name="Asai D.J."/>
            <person name="Bowman C.A."/>
            <person name="Russell D.A."/>
            <person name="Pope W.H."/>
            <person name="Jacobs-Sera D."/>
            <person name="Hendrix R.W."/>
            <person name="Hatfull G.F."/>
        </authorList>
    </citation>
    <scope>NUCLEOTIDE SEQUENCE [LARGE SCALE GENOMIC DNA]</scope>
</reference>
<proteinExistence type="predicted"/>
<sequence>MRITPRAQEINQVVEILESGDYPDAKAMAKAIIKEVADILAMRDSYALAHTWQDGTLGLNFGPFGTEGDANKFGERLGGAGGTAHVVKLASPEVLIANQDGKKGWTPYCLVEGCGHAPFTHSMAGTSRGACQVPGCSCSQYKK</sequence>
<organism evidence="1 2">
    <name type="scientific">Streptomyces phage Aaronocolus</name>
    <dbReference type="NCBI Taxonomy" id="1690426"/>
    <lineage>
        <taxon>Viruses</taxon>
        <taxon>Duplodnaviria</taxon>
        <taxon>Heunggongvirae</taxon>
        <taxon>Uroviricota</taxon>
        <taxon>Caudoviricetes</taxon>
        <taxon>Arquatrovirinae</taxon>
        <taxon>Likavirus</taxon>
        <taxon>Likavirus aaronocolus</taxon>
    </lineage>
</organism>
<keyword evidence="2" id="KW-1185">Reference proteome</keyword>
<name>A0A0K1Y8M6_9CAUD</name>